<evidence type="ECO:0000313" key="5">
    <source>
        <dbReference type="Proteomes" id="UP000199008"/>
    </source>
</evidence>
<reference evidence="5" key="1">
    <citation type="submission" date="2016-10" db="EMBL/GenBank/DDBJ databases">
        <authorList>
            <person name="Varghese N."/>
            <person name="Submissions S."/>
        </authorList>
    </citation>
    <scope>NUCLEOTIDE SEQUENCE [LARGE SCALE GENOMIC DNA]</scope>
    <source>
        <strain evidence="5">CGMCC 1.8895</strain>
    </source>
</reference>
<dbReference type="GO" id="GO:0004106">
    <property type="term" value="F:chorismate mutase activity"/>
    <property type="evidence" value="ECO:0007669"/>
    <property type="project" value="InterPro"/>
</dbReference>
<dbReference type="SUPFAM" id="SSF48600">
    <property type="entry name" value="Chorismate mutase II"/>
    <property type="match status" value="1"/>
</dbReference>
<name>A0A1G9BR42_9BACL</name>
<dbReference type="Pfam" id="PF01817">
    <property type="entry name" value="CM_2"/>
    <property type="match status" value="1"/>
</dbReference>
<dbReference type="Proteomes" id="UP000199008">
    <property type="component" value="Unassembled WGS sequence"/>
</dbReference>
<dbReference type="Gene3D" id="1.20.59.10">
    <property type="entry name" value="Chorismate mutase"/>
    <property type="match status" value="1"/>
</dbReference>
<dbReference type="STRING" id="576118.SAMN05216216_10372"/>
<dbReference type="PANTHER" id="PTHR38041">
    <property type="entry name" value="CHORISMATE MUTASE"/>
    <property type="match status" value="1"/>
</dbReference>
<feature type="domain" description="Chorismate mutase" evidence="3">
    <location>
        <begin position="1"/>
        <end position="88"/>
    </location>
</feature>
<evidence type="ECO:0000256" key="2">
    <source>
        <dbReference type="SAM" id="Coils"/>
    </source>
</evidence>
<dbReference type="EMBL" id="FNFY01000003">
    <property type="protein sequence ID" value="SDK41873.1"/>
    <property type="molecule type" value="Genomic_DNA"/>
</dbReference>
<dbReference type="InterPro" id="IPR036263">
    <property type="entry name" value="Chorismate_II_sf"/>
</dbReference>
<organism evidence="4 5">
    <name type="scientific">Lacicoccus qingdaonensis</name>
    <dbReference type="NCBI Taxonomy" id="576118"/>
    <lineage>
        <taxon>Bacteria</taxon>
        <taxon>Bacillati</taxon>
        <taxon>Bacillota</taxon>
        <taxon>Bacilli</taxon>
        <taxon>Bacillales</taxon>
        <taxon>Salinicoccaceae</taxon>
        <taxon>Lacicoccus</taxon>
    </lineage>
</organism>
<dbReference type="GO" id="GO:0046417">
    <property type="term" value="P:chorismate metabolic process"/>
    <property type="evidence" value="ECO:0007669"/>
    <property type="project" value="InterPro"/>
</dbReference>
<dbReference type="PROSITE" id="PS51168">
    <property type="entry name" value="CHORISMATE_MUT_2"/>
    <property type="match status" value="1"/>
</dbReference>
<keyword evidence="5" id="KW-1185">Reference proteome</keyword>
<dbReference type="InterPro" id="IPR051331">
    <property type="entry name" value="Chorismate_mutase-related"/>
</dbReference>
<dbReference type="InterPro" id="IPR002701">
    <property type="entry name" value="CM_II_prokaryot"/>
</dbReference>
<keyword evidence="2" id="KW-0175">Coiled coil</keyword>
<evidence type="ECO:0000313" key="4">
    <source>
        <dbReference type="EMBL" id="SDK41873.1"/>
    </source>
</evidence>
<keyword evidence="1" id="KW-0413">Isomerase</keyword>
<proteinExistence type="predicted"/>
<dbReference type="PANTHER" id="PTHR38041:SF1">
    <property type="entry name" value="CHORISMATE MUTASE"/>
    <property type="match status" value="1"/>
</dbReference>
<evidence type="ECO:0000256" key="1">
    <source>
        <dbReference type="ARBA" id="ARBA00023235"/>
    </source>
</evidence>
<sequence length="97" mass="11584">MTKHDMLRKEIDEIDQELMRLFERRMQISEEIAQYKYSKDIAVFDSSREKQVIDKNVALIENQSLKLYGELFIKNLMGLSRKHQNDSINHMKVSHKS</sequence>
<feature type="coiled-coil region" evidence="2">
    <location>
        <begin position="4"/>
        <end position="31"/>
    </location>
</feature>
<dbReference type="InterPro" id="IPR011279">
    <property type="entry name" value="Chorismate_mutase_GmP"/>
</dbReference>
<accession>A0A1G9BR42</accession>
<dbReference type="SMART" id="SM00830">
    <property type="entry name" value="CM_2"/>
    <property type="match status" value="1"/>
</dbReference>
<gene>
    <name evidence="4" type="ORF">SAMN05216216_10372</name>
</gene>
<evidence type="ECO:0000259" key="3">
    <source>
        <dbReference type="PROSITE" id="PS51168"/>
    </source>
</evidence>
<dbReference type="RefSeq" id="WP_218118652.1">
    <property type="nucleotide sequence ID" value="NZ_FNFY01000003.1"/>
</dbReference>
<dbReference type="AlphaFoldDB" id="A0A1G9BR42"/>
<dbReference type="InterPro" id="IPR036979">
    <property type="entry name" value="CM_dom_sf"/>
</dbReference>
<dbReference type="NCBIfam" id="TIGR01805">
    <property type="entry name" value="CM_mono_grmpos"/>
    <property type="match status" value="1"/>
</dbReference>
<protein>
    <submittedName>
        <fullName evidence="4">Chorismate mutase</fullName>
    </submittedName>
</protein>
<dbReference type="GO" id="GO:0009697">
    <property type="term" value="P:salicylic acid biosynthetic process"/>
    <property type="evidence" value="ECO:0007669"/>
    <property type="project" value="TreeGrafter"/>
</dbReference>